<dbReference type="Gene3D" id="3.30.470.10">
    <property type="match status" value="1"/>
</dbReference>
<keyword evidence="3 9" id="KW-0032">Aminotransferase</keyword>
<dbReference type="InterPro" id="IPR001544">
    <property type="entry name" value="Aminotrans_IV"/>
</dbReference>
<evidence type="ECO:0000256" key="1">
    <source>
        <dbReference type="ARBA" id="ARBA00001933"/>
    </source>
</evidence>
<dbReference type="InterPro" id="IPR036038">
    <property type="entry name" value="Aminotransferase-like"/>
</dbReference>
<dbReference type="GO" id="GO:0008652">
    <property type="term" value="P:amino acid biosynthetic process"/>
    <property type="evidence" value="ECO:0007669"/>
    <property type="project" value="UniProtKB-KW"/>
</dbReference>
<protein>
    <submittedName>
        <fullName evidence="9">Branched-chain-amino-acid aminotransferase, mitochondrial</fullName>
    </submittedName>
</protein>
<evidence type="ECO:0000256" key="3">
    <source>
        <dbReference type="ARBA" id="ARBA00022576"/>
    </source>
</evidence>
<organism evidence="9 10">
    <name type="scientific">Tritrichomonas foetus</name>
    <dbReference type="NCBI Taxonomy" id="1144522"/>
    <lineage>
        <taxon>Eukaryota</taxon>
        <taxon>Metamonada</taxon>
        <taxon>Parabasalia</taxon>
        <taxon>Tritrichomonadida</taxon>
        <taxon>Tritrichomonadidae</taxon>
        <taxon>Tritrichomonas</taxon>
    </lineage>
</organism>
<keyword evidence="5" id="KW-0808">Transferase</keyword>
<dbReference type="Gene3D" id="3.20.10.10">
    <property type="entry name" value="D-amino Acid Aminotransferase, subunit A, domain 2"/>
    <property type="match status" value="1"/>
</dbReference>
<evidence type="ECO:0000313" key="9">
    <source>
        <dbReference type="EMBL" id="OHT02620.1"/>
    </source>
</evidence>
<evidence type="ECO:0000256" key="6">
    <source>
        <dbReference type="ARBA" id="ARBA00022898"/>
    </source>
</evidence>
<comment type="similarity">
    <text evidence="2">Belongs to the class-IV pyridoxal-phosphate-dependent aminotransferase family.</text>
</comment>
<evidence type="ECO:0000256" key="2">
    <source>
        <dbReference type="ARBA" id="ARBA00009320"/>
    </source>
</evidence>
<evidence type="ECO:0000256" key="5">
    <source>
        <dbReference type="ARBA" id="ARBA00022679"/>
    </source>
</evidence>
<dbReference type="Pfam" id="PF01063">
    <property type="entry name" value="Aminotran_4"/>
    <property type="match status" value="1"/>
</dbReference>
<feature type="modified residue" description="N6-(pyridoxal phosphate)lysine" evidence="8">
    <location>
        <position position="197"/>
    </location>
</feature>
<accession>A0A1J4JYL0</accession>
<dbReference type="NCBIfam" id="NF009897">
    <property type="entry name" value="PRK13357.1"/>
    <property type="match status" value="1"/>
</dbReference>
<sequence>MAFLYSRIEKEFVKEKKPIPDLHGVPFGSLFTDHMFLAEFDTEWKSLKIVPFQNLSLPPQASIFHYGVGIFEGMKAFRDSQGKVRLFRPDKNCRRFGDSAKRLALPVPDPDELEKCIAELIRVEERWVPHERGFSLYIRPTMIGITPSLGVKACPQCLLYIILSPVGPYYPTGFKPVSLWACHEFCRAWPGGTGCYKVAPNYGITVMPGEAAHDKKCQQVLWLFGDDEQITEVGSMNLMCVWINKKGEKELITAPLNQGLILPGVTRDSILDLAREQPDLKVTEEVWKMKELMEALEEKRVLEIFGTGTAAVVSPVNKILYQDKWLDVPVDPADPNAQIGPYAHKFLMQLQDIQYGVQDHVWSVPV</sequence>
<dbReference type="InterPro" id="IPR043132">
    <property type="entry name" value="BCAT-like_C"/>
</dbReference>
<dbReference type="InterPro" id="IPR005786">
    <property type="entry name" value="B_amino_transII"/>
</dbReference>
<evidence type="ECO:0000256" key="4">
    <source>
        <dbReference type="ARBA" id="ARBA00022605"/>
    </source>
</evidence>
<proteinExistence type="inferred from homology"/>
<dbReference type="AlphaFoldDB" id="A0A1J4JYL0"/>
<dbReference type="InterPro" id="IPR043131">
    <property type="entry name" value="BCAT-like_N"/>
</dbReference>
<dbReference type="FunFam" id="3.20.10.10:FF:000004">
    <property type="entry name" value="Branched-chain-amino-acid aminotransferase"/>
    <property type="match status" value="1"/>
</dbReference>
<dbReference type="NCBIfam" id="TIGR01123">
    <property type="entry name" value="ilvE_II"/>
    <property type="match status" value="1"/>
</dbReference>
<dbReference type="PANTHER" id="PTHR11825:SF44">
    <property type="entry name" value="BRANCHED-CHAIN-AMINO-ACID AMINOTRANSFERASE"/>
    <property type="match status" value="1"/>
</dbReference>
<dbReference type="PANTHER" id="PTHR11825">
    <property type="entry name" value="SUBGROUP IIII AMINOTRANSFERASE"/>
    <property type="match status" value="1"/>
</dbReference>
<gene>
    <name evidence="9" type="primary">eca39</name>
    <name evidence="9" type="ORF">TRFO_07041</name>
</gene>
<name>A0A1J4JYL0_9EUKA</name>
<dbReference type="CDD" id="cd01557">
    <property type="entry name" value="BCAT_beta_family"/>
    <property type="match status" value="1"/>
</dbReference>
<dbReference type="GO" id="GO:0009082">
    <property type="term" value="P:branched-chain amino acid biosynthetic process"/>
    <property type="evidence" value="ECO:0007669"/>
    <property type="project" value="UniProtKB-KW"/>
</dbReference>
<evidence type="ECO:0000313" key="10">
    <source>
        <dbReference type="Proteomes" id="UP000179807"/>
    </source>
</evidence>
<keyword evidence="10" id="KW-1185">Reference proteome</keyword>
<dbReference type="OrthoDB" id="1732691at2759"/>
<reference evidence="9" key="1">
    <citation type="submission" date="2016-10" db="EMBL/GenBank/DDBJ databases">
        <authorList>
            <person name="Benchimol M."/>
            <person name="Almeida L.G."/>
            <person name="Vasconcelos A.T."/>
            <person name="Perreira-Neves A."/>
            <person name="Rosa I.A."/>
            <person name="Tasca T."/>
            <person name="Bogo M.R."/>
            <person name="de Souza W."/>
        </authorList>
    </citation>
    <scope>NUCLEOTIDE SEQUENCE [LARGE SCALE GENOMIC DNA]</scope>
    <source>
        <strain evidence="9">K</strain>
    </source>
</reference>
<dbReference type="InterPro" id="IPR033939">
    <property type="entry name" value="BCAT_family"/>
</dbReference>
<dbReference type="RefSeq" id="XP_068355756.1">
    <property type="nucleotide sequence ID" value="XM_068493459.1"/>
</dbReference>
<dbReference type="EMBL" id="MLAK01000860">
    <property type="protein sequence ID" value="OHT02620.1"/>
    <property type="molecule type" value="Genomic_DNA"/>
</dbReference>
<comment type="caution">
    <text evidence="9">The sequence shown here is derived from an EMBL/GenBank/DDBJ whole genome shotgun (WGS) entry which is preliminary data.</text>
</comment>
<comment type="cofactor">
    <cofactor evidence="1">
        <name>pyridoxal 5'-phosphate</name>
        <dbReference type="ChEBI" id="CHEBI:597326"/>
    </cofactor>
</comment>
<evidence type="ECO:0000256" key="7">
    <source>
        <dbReference type="ARBA" id="ARBA00023304"/>
    </source>
</evidence>
<dbReference type="GO" id="GO:0004084">
    <property type="term" value="F:branched-chain-amino-acid transaminase activity"/>
    <property type="evidence" value="ECO:0007669"/>
    <property type="project" value="InterPro"/>
</dbReference>
<dbReference type="PIRSF" id="PIRSF006468">
    <property type="entry name" value="BCAT1"/>
    <property type="match status" value="1"/>
</dbReference>
<dbReference type="SUPFAM" id="SSF56752">
    <property type="entry name" value="D-aminoacid aminotransferase-like PLP-dependent enzymes"/>
    <property type="match status" value="1"/>
</dbReference>
<keyword evidence="7" id="KW-0100">Branched-chain amino acid biosynthesis</keyword>
<dbReference type="Proteomes" id="UP000179807">
    <property type="component" value="Unassembled WGS sequence"/>
</dbReference>
<keyword evidence="6" id="KW-0663">Pyridoxal phosphate</keyword>
<dbReference type="GeneID" id="94828163"/>
<evidence type="ECO:0000256" key="8">
    <source>
        <dbReference type="PIRSR" id="PIRSR006468-1"/>
    </source>
</evidence>
<dbReference type="VEuPathDB" id="TrichDB:TRFO_07041"/>
<keyword evidence="4" id="KW-0028">Amino-acid biosynthesis</keyword>